<dbReference type="RefSeq" id="WP_377302334.1">
    <property type="nucleotide sequence ID" value="NZ_JBHSMK010000002.1"/>
</dbReference>
<proteinExistence type="predicted"/>
<dbReference type="Proteomes" id="UP001596013">
    <property type="component" value="Unassembled WGS sequence"/>
</dbReference>
<evidence type="ECO:0000256" key="1">
    <source>
        <dbReference type="SAM" id="MobiDB-lite"/>
    </source>
</evidence>
<gene>
    <name evidence="2" type="ORF">ACFPME_04215</name>
</gene>
<evidence type="ECO:0000313" key="2">
    <source>
        <dbReference type="EMBL" id="MFC5435747.1"/>
    </source>
</evidence>
<accession>A0ABW0JIX3</accession>
<feature type="region of interest" description="Disordered" evidence="1">
    <location>
        <begin position="1"/>
        <end position="35"/>
    </location>
</feature>
<dbReference type="EMBL" id="JBHSMK010000002">
    <property type="protein sequence ID" value="MFC5435747.1"/>
    <property type="molecule type" value="Genomic_DNA"/>
</dbReference>
<keyword evidence="3" id="KW-1185">Reference proteome</keyword>
<protein>
    <submittedName>
        <fullName evidence="2">Uncharacterized protein</fullName>
    </submittedName>
</protein>
<reference evidence="3" key="1">
    <citation type="journal article" date="2019" name="Int. J. Syst. Evol. Microbiol.">
        <title>The Global Catalogue of Microorganisms (GCM) 10K type strain sequencing project: providing services to taxonomists for standard genome sequencing and annotation.</title>
        <authorList>
            <consortium name="The Broad Institute Genomics Platform"/>
            <consortium name="The Broad Institute Genome Sequencing Center for Infectious Disease"/>
            <person name="Wu L."/>
            <person name="Ma J."/>
        </authorList>
    </citation>
    <scope>NUCLEOTIDE SEQUENCE [LARGE SCALE GENOMIC DNA]</scope>
    <source>
        <strain evidence="3">JCM 17130</strain>
    </source>
</reference>
<sequence>MMLTKSPSTTPPMPASMPTAIHEAPVDAGGNNQTHADYNLQPLAVPGLDHYVIHIEKSERFHVR</sequence>
<comment type="caution">
    <text evidence="2">The sequence shown here is derived from an EMBL/GenBank/DDBJ whole genome shotgun (WGS) entry which is preliminary data.</text>
</comment>
<evidence type="ECO:0000313" key="3">
    <source>
        <dbReference type="Proteomes" id="UP001596013"/>
    </source>
</evidence>
<organism evidence="2 3">
    <name type="scientific">Rhodanobacter umsongensis</name>
    <dbReference type="NCBI Taxonomy" id="633153"/>
    <lineage>
        <taxon>Bacteria</taxon>
        <taxon>Pseudomonadati</taxon>
        <taxon>Pseudomonadota</taxon>
        <taxon>Gammaproteobacteria</taxon>
        <taxon>Lysobacterales</taxon>
        <taxon>Rhodanobacteraceae</taxon>
        <taxon>Rhodanobacter</taxon>
    </lineage>
</organism>
<name>A0ABW0JIX3_9GAMM</name>